<proteinExistence type="predicted"/>
<evidence type="ECO:0000259" key="1">
    <source>
        <dbReference type="Pfam" id="PF13391"/>
    </source>
</evidence>
<dbReference type="CDD" id="cd00085">
    <property type="entry name" value="HNHc"/>
    <property type="match status" value="1"/>
</dbReference>
<accession>A0A385G0D7</accession>
<geneLocation type="plasmid" evidence="3">
    <name>pKP16103-MCR-1</name>
</geneLocation>
<dbReference type="InterPro" id="IPR040836">
    <property type="entry name" value="SAVED"/>
</dbReference>
<name>A0A385G0D7_KLEPN</name>
<dbReference type="Pfam" id="PF13391">
    <property type="entry name" value="HNH_2"/>
    <property type="match status" value="1"/>
</dbReference>
<keyword evidence="3" id="KW-0614">Plasmid</keyword>
<evidence type="ECO:0008006" key="4">
    <source>
        <dbReference type="Google" id="ProtNLM"/>
    </source>
</evidence>
<dbReference type="RefSeq" id="WP_000992191.1">
    <property type="nucleotide sequence ID" value="NZ_JACJCU010000025.1"/>
</dbReference>
<dbReference type="EMBL" id="MH733011">
    <property type="protein sequence ID" value="AXV47536.1"/>
    <property type="molecule type" value="Genomic_DNA"/>
</dbReference>
<dbReference type="Pfam" id="PF18145">
    <property type="entry name" value="SAVED"/>
    <property type="match status" value="1"/>
</dbReference>
<dbReference type="InterPro" id="IPR003615">
    <property type="entry name" value="HNH_nuc"/>
</dbReference>
<evidence type="ECO:0000313" key="3">
    <source>
        <dbReference type="EMBL" id="AXV47536.1"/>
    </source>
</evidence>
<protein>
    <recommendedName>
        <fullName evidence="4">SAVED domain-containing protein</fullName>
    </recommendedName>
</protein>
<evidence type="ECO:0000259" key="2">
    <source>
        <dbReference type="Pfam" id="PF18145"/>
    </source>
</evidence>
<reference evidence="3" key="1">
    <citation type="submission" date="2018-08" db="EMBL/GenBank/DDBJ databases">
        <authorList>
            <person name="Mu J.-J."/>
            <person name="Lin Y.-C."/>
        </authorList>
    </citation>
    <scope>NUCLEOTIDE SEQUENCE</scope>
    <source>
        <strain evidence="3">KP16103</strain>
        <plasmid evidence="3">pKP16103-MCR-1</plasmid>
    </source>
</reference>
<feature type="domain" description="SMODS-associated and fused to various effectors" evidence="2">
    <location>
        <begin position="211"/>
        <end position="383"/>
    </location>
</feature>
<feature type="domain" description="HNH nuclease" evidence="1">
    <location>
        <begin position="32"/>
        <end position="98"/>
    </location>
</feature>
<dbReference type="NCBIfam" id="NF033611">
    <property type="entry name" value="SAVED"/>
    <property type="match status" value="1"/>
</dbReference>
<dbReference type="Gene3D" id="1.10.30.50">
    <property type="match status" value="1"/>
</dbReference>
<dbReference type="AlphaFoldDB" id="A0A385G0D7"/>
<sequence>MNAKKKADDSSGRFNTSPEVRTLVWIRAAGHCELCGTDLTHDFRIGTTMKWGEVAHILPASPKGPRGNATHSVEEALARTNDSENLMLLCPGCHDRVDRDGDNYPEDDLSGLHSACLTRIRLAASTPGEERAIPVIVQSQHHQTLVAIPAQALLTAMSAEGLTAQCHPVTVVFPEPSSRGRDAGYWQAIKDLITEKLEAGLARRGGQFGDKPALAMVGLADIPALFFLGQTIGDRYKRFQYSFNREHILRWPDTDALPPAFISSELPQGEGPVALVLSLSAAVPRGDVTAALPGARIVEFTVPEPSYAMVTNRRVIHAFRDELQKLLSQLEATTTQAIHVFAAVPAALAIEFGALLTTQHQHPYIIFDRDKNNANQFRPMLSIGCTEEQRP</sequence>
<organism evidence="3">
    <name type="scientific">Klebsiella pneumoniae</name>
    <dbReference type="NCBI Taxonomy" id="573"/>
    <lineage>
        <taxon>Bacteria</taxon>
        <taxon>Pseudomonadati</taxon>
        <taxon>Pseudomonadota</taxon>
        <taxon>Gammaproteobacteria</taxon>
        <taxon>Enterobacterales</taxon>
        <taxon>Enterobacteriaceae</taxon>
        <taxon>Klebsiella/Raoultella group</taxon>
        <taxon>Klebsiella</taxon>
        <taxon>Klebsiella pneumoniae complex</taxon>
    </lineage>
</organism>